<feature type="compositionally biased region" description="Basic and acidic residues" evidence="1">
    <location>
        <begin position="822"/>
        <end position="851"/>
    </location>
</feature>
<feature type="compositionally biased region" description="Polar residues" evidence="1">
    <location>
        <begin position="800"/>
        <end position="819"/>
    </location>
</feature>
<organism evidence="2 3">
    <name type="scientific">Sarocladium strictum</name>
    <name type="common">Black bundle disease fungus</name>
    <name type="synonym">Acremonium strictum</name>
    <dbReference type="NCBI Taxonomy" id="5046"/>
    <lineage>
        <taxon>Eukaryota</taxon>
        <taxon>Fungi</taxon>
        <taxon>Dikarya</taxon>
        <taxon>Ascomycota</taxon>
        <taxon>Pezizomycotina</taxon>
        <taxon>Sordariomycetes</taxon>
        <taxon>Hypocreomycetidae</taxon>
        <taxon>Hypocreales</taxon>
        <taxon>Sarocladiaceae</taxon>
        <taxon>Sarocladium</taxon>
    </lineage>
</organism>
<feature type="compositionally biased region" description="Basic and acidic residues" evidence="1">
    <location>
        <begin position="405"/>
        <end position="431"/>
    </location>
</feature>
<feature type="compositionally biased region" description="Basic and acidic residues" evidence="1">
    <location>
        <begin position="176"/>
        <end position="188"/>
    </location>
</feature>
<feature type="compositionally biased region" description="Polar residues" evidence="1">
    <location>
        <begin position="432"/>
        <end position="442"/>
    </location>
</feature>
<protein>
    <submittedName>
        <fullName evidence="2">Uncharacterized protein</fullName>
    </submittedName>
</protein>
<feature type="compositionally biased region" description="Low complexity" evidence="1">
    <location>
        <begin position="65"/>
        <end position="77"/>
    </location>
</feature>
<name>A0AA39L7Q9_SARSR</name>
<sequence>MLAPALSIKSATMTTPPHGHGYYLDGPAATQLHFKRHKTLPRPHGSSPSNKLPRVRTLDLHDAQRPGSSGSQPSSPRTLKHVNKRIGSGPVLPPTPPTHSRTSSSTHSAVSPSPTGDDEEDVLTPTISVHRVPTTPPDQRSPPTPDVTPPQPKSRPLALRPSLASRGASRSTTADSRTESFKTAREDPFTSEDEDGKSTARPGQGVASGRTSQATVRRSSEGRPRTHPPQPLALSTALASLAGGGDDFYTPRTVGEFTRFDGDWGSPGEVKGEWDDNLQRVVQVKRNTVSKPVPTLVKGPVIEDNLVVPTEATRAARKLSLRESVSTTTPPKLFTDMATVSSGPSRSGTSLSNDARNSSTRSPRSTASTVVEAVLVEAPPQRHRTLRHVRKQTTLRESLSPPADPTRRDTQPSEPRYHAELARSGRSHHESYASNSTANSIASGRARREIRKSGAIPVVVIPDRRSSSKARSPQTPSLRSTSSRRSKRSMSIGSLPVDEQSGKEARPIFERPSRRSRTQSLSDGSERTMDYPPVVPARSSSLSAPTSRNTSRAGSLTAESLRAHNALLHTRKQVDGDSQVVESKQPAEVDQERKSGREHSVSPRMELGLQSLMPPEIEKPERRDVADGEHQDDARSSRRTHPRNTPFSVASFATTGTAPELAEAMAVHMYPHQNSSVVIVHSGRPSEETDAAAGPTPDATPTKPKIQATAPDSEVPITPPQPVFSLEDVDSPLRNPRAPPEPPSHPPTFNLIPATPSGNTPATDKAVQMGNYFEVAGDKPAKRPSLVRRALSKRRHSMSYPPSSSKPTGLITRTLSLSRGSKHLDKTPSPNMERESSYPHEDEKPAEENKLHPFWRPSWYEDEDECDSDCDCRRQENSEGGRYLRYPPVDNRPNRPRRTFSEKMKRTFAILPLENDLYHEDDARGPERRTIRRTPSGNLRVVRQRNSVESLTQPQDGSQRPRTAPDVQSRRSFWRGNSVRRRASKEQLRRRSSLGSRLEEIQNLPRRLSERRREKRTQQLRQKISGPTEVRDGVGEVIRVGQVRLPGEGESRV</sequence>
<feature type="compositionally biased region" description="Basic and acidic residues" evidence="1">
    <location>
        <begin position="616"/>
        <end position="636"/>
    </location>
</feature>
<accession>A0AA39L7Q9</accession>
<feature type="compositionally biased region" description="Low complexity" evidence="1">
    <location>
        <begin position="691"/>
        <end position="705"/>
    </location>
</feature>
<feature type="region of interest" description="Disordered" evidence="1">
    <location>
        <begin position="61"/>
        <end position="231"/>
    </location>
</feature>
<feature type="region of interest" description="Disordered" evidence="1">
    <location>
        <begin position="920"/>
        <end position="970"/>
    </location>
</feature>
<feature type="compositionally biased region" description="Basic and acidic residues" evidence="1">
    <location>
        <begin position="870"/>
        <end position="879"/>
    </location>
</feature>
<dbReference type="Proteomes" id="UP001175261">
    <property type="component" value="Unassembled WGS sequence"/>
</dbReference>
<proteinExistence type="predicted"/>
<feature type="compositionally biased region" description="Pro residues" evidence="1">
    <location>
        <begin position="737"/>
        <end position="746"/>
    </location>
</feature>
<feature type="compositionally biased region" description="Polar residues" evidence="1">
    <location>
        <begin position="944"/>
        <end position="961"/>
    </location>
</feature>
<feature type="compositionally biased region" description="Basic and acidic residues" evidence="1">
    <location>
        <begin position="920"/>
        <end position="929"/>
    </location>
</feature>
<feature type="compositionally biased region" description="Pro residues" evidence="1">
    <location>
        <begin position="134"/>
        <end position="153"/>
    </location>
</feature>
<feature type="region of interest" description="Disordered" evidence="1">
    <location>
        <begin position="319"/>
        <end position="556"/>
    </location>
</feature>
<evidence type="ECO:0000256" key="1">
    <source>
        <dbReference type="SAM" id="MobiDB-lite"/>
    </source>
</evidence>
<feature type="compositionally biased region" description="Polar residues" evidence="1">
    <location>
        <begin position="643"/>
        <end position="652"/>
    </location>
</feature>
<dbReference type="AlphaFoldDB" id="A0AA39L7Q9"/>
<feature type="compositionally biased region" description="Acidic residues" evidence="1">
    <location>
        <begin position="860"/>
        <end position="869"/>
    </location>
</feature>
<gene>
    <name evidence="2" type="ORF">NLU13_5541</name>
</gene>
<reference evidence="2" key="1">
    <citation type="submission" date="2022-10" db="EMBL/GenBank/DDBJ databases">
        <title>Determination and structural analysis of whole genome sequence of Sarocladium strictum F4-1.</title>
        <authorList>
            <person name="Hu L."/>
            <person name="Jiang Y."/>
        </authorList>
    </citation>
    <scope>NUCLEOTIDE SEQUENCE</scope>
    <source>
        <strain evidence="2">F4-1</strain>
    </source>
</reference>
<comment type="caution">
    <text evidence="2">The sequence shown here is derived from an EMBL/GenBank/DDBJ whole genome shotgun (WGS) entry which is preliminary data.</text>
</comment>
<feature type="region of interest" description="Disordered" evidence="1">
    <location>
        <begin position="570"/>
        <end position="652"/>
    </location>
</feature>
<feature type="compositionally biased region" description="Basic residues" evidence="1">
    <location>
        <begin position="381"/>
        <end position="393"/>
    </location>
</feature>
<feature type="region of interest" description="Disordered" evidence="1">
    <location>
        <begin position="682"/>
        <end position="763"/>
    </location>
</feature>
<evidence type="ECO:0000313" key="3">
    <source>
        <dbReference type="Proteomes" id="UP001175261"/>
    </source>
</evidence>
<keyword evidence="3" id="KW-1185">Reference proteome</keyword>
<feature type="compositionally biased region" description="Polar residues" evidence="1">
    <location>
        <begin position="538"/>
        <end position="556"/>
    </location>
</feature>
<feature type="region of interest" description="Disordered" evidence="1">
    <location>
        <begin position="1"/>
        <end position="26"/>
    </location>
</feature>
<feature type="compositionally biased region" description="Basic and acidic residues" evidence="1">
    <location>
        <begin position="500"/>
        <end position="513"/>
    </location>
</feature>
<dbReference type="EMBL" id="JAPDFR010000004">
    <property type="protein sequence ID" value="KAK0387228.1"/>
    <property type="molecule type" value="Genomic_DNA"/>
</dbReference>
<evidence type="ECO:0000313" key="2">
    <source>
        <dbReference type="EMBL" id="KAK0387228.1"/>
    </source>
</evidence>
<feature type="compositionally biased region" description="Low complexity" evidence="1">
    <location>
        <begin position="341"/>
        <end position="369"/>
    </location>
</feature>
<feature type="compositionally biased region" description="Basic and acidic residues" evidence="1">
    <location>
        <begin position="585"/>
        <end position="601"/>
    </location>
</feature>
<feature type="compositionally biased region" description="Low complexity" evidence="1">
    <location>
        <begin position="98"/>
        <end position="115"/>
    </location>
</feature>
<feature type="compositionally biased region" description="Low complexity" evidence="1">
    <location>
        <begin position="471"/>
        <end position="481"/>
    </location>
</feature>
<feature type="region of interest" description="Disordered" evidence="1">
    <location>
        <begin position="792"/>
        <end position="899"/>
    </location>
</feature>